<protein>
    <recommendedName>
        <fullName evidence="3">Phage phiEco32-like COOH-NH2 ligase-type 2</fullName>
    </recommendedName>
</protein>
<evidence type="ECO:0000313" key="1">
    <source>
        <dbReference type="EMBL" id="EFM12062.1"/>
    </source>
</evidence>
<dbReference type="OrthoDB" id="2078085at2"/>
<reference evidence="1 2" key="1">
    <citation type="submission" date="2010-07" db="EMBL/GenBank/DDBJ databases">
        <title>The draft genome of Paenibacillus curdlanolyticus YK9.</title>
        <authorList>
            <consortium name="US DOE Joint Genome Institute (JGI-PGF)"/>
            <person name="Lucas S."/>
            <person name="Copeland A."/>
            <person name="Lapidus A."/>
            <person name="Cheng J.-F."/>
            <person name="Bruce D."/>
            <person name="Goodwin L."/>
            <person name="Pitluck S."/>
            <person name="Land M.L."/>
            <person name="Hauser L."/>
            <person name="Chang Y.-J."/>
            <person name="Jeffries C."/>
            <person name="Anderson I.J."/>
            <person name="Johnson E."/>
            <person name="Loganathan U."/>
            <person name="Mulhopadhyay B."/>
            <person name="Kyrpides N."/>
            <person name="Woyke T.J."/>
        </authorList>
    </citation>
    <scope>NUCLEOTIDE SEQUENCE [LARGE SCALE GENOMIC DNA]</scope>
    <source>
        <strain evidence="1 2">YK9</strain>
    </source>
</reference>
<dbReference type="Proteomes" id="UP000005387">
    <property type="component" value="Unassembled WGS sequence"/>
</dbReference>
<dbReference type="AlphaFoldDB" id="E0I520"/>
<dbReference type="InterPro" id="IPR025681">
    <property type="entry name" value="COOH-NH2_lig"/>
</dbReference>
<evidence type="ECO:0000313" key="2">
    <source>
        <dbReference type="Proteomes" id="UP000005387"/>
    </source>
</evidence>
<gene>
    <name evidence="1" type="ORF">PaecuDRAFT_0742</name>
</gene>
<accession>E0I520</accession>
<dbReference type="RefSeq" id="WP_006036757.1">
    <property type="nucleotide sequence ID" value="NZ_AEDD01000002.1"/>
</dbReference>
<organism evidence="1 2">
    <name type="scientific">Paenibacillus curdlanolyticus YK9</name>
    <dbReference type="NCBI Taxonomy" id="717606"/>
    <lineage>
        <taxon>Bacteria</taxon>
        <taxon>Bacillati</taxon>
        <taxon>Bacillota</taxon>
        <taxon>Bacilli</taxon>
        <taxon>Bacillales</taxon>
        <taxon>Paenibacillaceae</taxon>
        <taxon>Paenibacillus</taxon>
    </lineage>
</organism>
<dbReference type="eggNOG" id="COG0189">
    <property type="taxonomic scope" value="Bacteria"/>
</dbReference>
<name>E0I520_9BACL</name>
<evidence type="ECO:0008006" key="3">
    <source>
        <dbReference type="Google" id="ProtNLM"/>
    </source>
</evidence>
<dbReference type="Pfam" id="PF14395">
    <property type="entry name" value="COOH-NH2_lig"/>
    <property type="match status" value="1"/>
</dbReference>
<sequence>MHEGVTMSAHVWIQDERAGSSSLVRAEDYGDKSGVQGSGSRDANAASFHAQQDAIIVLGGGATAAEDAIHPSSVWRLYALGAGGAALPERSGILRRWRRAGLLWEPPSDRAGERVGSVDGVAREMSREERMQAALALGWRIYRVSVFHLEAIAMQRSGTYELSTQQPLVASPIKELLAADPMLRRVARTAVRAVYAAGLDIADVFIALSGEGRTAALAISQPSRRDGVLAGQWQAAIRSFDAGYAAMRDHARELLIGADPEFVLLRANGRIVSADRYLGRTGGAGADALLVRNRLMYPIGELRPDPSPSPDGLAHSIRRQLARADARVKDRSLRWAAGAMPVPGVALGGHVHLSGVPLTSRLLRQLDYYLALPMAMVEPERGRARRPRYGQLGDFRQQPHGGFEYRTLPSWLASPAAAKASFALLLLCAHETWRLPYRPVLDEEAEAAFYAGDRSSLARGLDQIAADLAASSSFGTYERWIEPLLHAARRGAIWNEDADIRHQWRVGSPN</sequence>
<dbReference type="EMBL" id="AEDD01000002">
    <property type="protein sequence ID" value="EFM12062.1"/>
    <property type="molecule type" value="Genomic_DNA"/>
</dbReference>
<proteinExistence type="predicted"/>
<keyword evidence="2" id="KW-1185">Reference proteome</keyword>
<dbReference type="STRING" id="717606.PaecuDRAFT_0742"/>